<feature type="domain" description="VWFA" evidence="10">
    <location>
        <begin position="1275"/>
        <end position="1460"/>
    </location>
</feature>
<feature type="domain" description="EGF-like" evidence="9">
    <location>
        <begin position="1708"/>
        <end position="1748"/>
    </location>
</feature>
<dbReference type="InterPro" id="IPR000742">
    <property type="entry name" value="EGF"/>
</dbReference>
<keyword evidence="3" id="KW-0130">Cell adhesion</keyword>
<keyword evidence="8" id="KW-0732">Signal</keyword>
<dbReference type="Pfam" id="PF01391">
    <property type="entry name" value="Collagen"/>
    <property type="match status" value="2"/>
</dbReference>
<feature type="compositionally biased region" description="Gly residues" evidence="6">
    <location>
        <begin position="844"/>
        <end position="853"/>
    </location>
</feature>
<feature type="compositionally biased region" description="Gly residues" evidence="6">
    <location>
        <begin position="1120"/>
        <end position="1140"/>
    </location>
</feature>
<dbReference type="Pfam" id="PF14670">
    <property type="entry name" value="FXa_inhibition"/>
    <property type="match status" value="2"/>
</dbReference>
<dbReference type="PROSITE" id="PS01186">
    <property type="entry name" value="EGF_2"/>
    <property type="match status" value="1"/>
</dbReference>
<dbReference type="PROSITE" id="PS50234">
    <property type="entry name" value="VWFA"/>
    <property type="match status" value="5"/>
</dbReference>
<proteinExistence type="predicted"/>
<evidence type="ECO:0000256" key="7">
    <source>
        <dbReference type="SAM" id="Phobius"/>
    </source>
</evidence>
<feature type="transmembrane region" description="Helical" evidence="7">
    <location>
        <begin position="1802"/>
        <end position="1825"/>
    </location>
</feature>
<dbReference type="EMBL" id="JAODUP010000067">
    <property type="protein sequence ID" value="KAK2164253.1"/>
    <property type="molecule type" value="Genomic_DNA"/>
</dbReference>
<evidence type="ECO:0000256" key="4">
    <source>
        <dbReference type="ARBA" id="ARBA00023157"/>
    </source>
</evidence>
<feature type="compositionally biased region" description="Basic and acidic residues" evidence="6">
    <location>
        <begin position="671"/>
        <end position="683"/>
    </location>
</feature>
<keyword evidence="4" id="KW-1015">Disulfide bond</keyword>
<dbReference type="FunFam" id="2.10.25.10:FF:000240">
    <property type="entry name" value="Vitamin K-dependent protein S"/>
    <property type="match status" value="1"/>
</dbReference>
<dbReference type="Pfam" id="PF07645">
    <property type="entry name" value="EGF_CA"/>
    <property type="match status" value="1"/>
</dbReference>
<evidence type="ECO:0000313" key="12">
    <source>
        <dbReference type="Proteomes" id="UP001208570"/>
    </source>
</evidence>
<dbReference type="SUPFAM" id="SSF53300">
    <property type="entry name" value="vWA-like"/>
    <property type="match status" value="5"/>
</dbReference>
<dbReference type="GO" id="GO:0007155">
    <property type="term" value="P:cell adhesion"/>
    <property type="evidence" value="ECO:0007669"/>
    <property type="project" value="UniProtKB-KW"/>
</dbReference>
<evidence type="ECO:0000259" key="10">
    <source>
        <dbReference type="PROSITE" id="PS50234"/>
    </source>
</evidence>
<evidence type="ECO:0000256" key="1">
    <source>
        <dbReference type="ARBA" id="ARBA00022536"/>
    </source>
</evidence>
<dbReference type="Proteomes" id="UP001208570">
    <property type="component" value="Unassembled WGS sequence"/>
</dbReference>
<feature type="compositionally biased region" description="Gly residues" evidence="6">
    <location>
        <begin position="1027"/>
        <end position="1036"/>
    </location>
</feature>
<name>A0AAD9K3H4_9ANNE</name>
<accession>A0AAD9K3H4</accession>
<dbReference type="Pfam" id="PF00092">
    <property type="entry name" value="VWA"/>
    <property type="match status" value="5"/>
</dbReference>
<evidence type="ECO:0000256" key="2">
    <source>
        <dbReference type="ARBA" id="ARBA00022737"/>
    </source>
</evidence>
<dbReference type="Gene3D" id="2.10.25.10">
    <property type="entry name" value="Laminin"/>
    <property type="match status" value="3"/>
</dbReference>
<dbReference type="InterPro" id="IPR002035">
    <property type="entry name" value="VWF_A"/>
</dbReference>
<sequence>MAGPSCWLGRVLTVFCLVASPVFTETGRYADICFIIDSSGSIKFDNANNWDLILNVVSNFVSNIEIGPNKNRIAVITYSNQAEVNINLNDYTDTTELLSRIKQLPYLGKGTNTFDGLKKMDEVVFVGETPRDRQRLAILITDGVGTINRGEPTNQLATTIKSRGINVVAIGVTKNVNQIELTAIASPRQVFLVSSFSNFVADVSQVLVDLIEPTFPSTVRTTRLTDSMTSQRTPSTPGTTSRPILIGECGRVDVVFVVDSSGSIIETDPNNWNSVLNFIQSVVDLFTIGANETRVGAVLYSKTAEIRFYLDDYTDKQSIKEAIARFPHMDSFTNTAQGLRLMNERVFQESRGDRPDVPNVAILITDGVPNVDQEDTIPMATRAKLRGINIMAIGVTDNVEVDELKKIASSDDLVIAVDHFSSLVNSTRLLLSKGCGAPPTGCLADLTLVIDSSGSIRDSHLNNWDSFLNGLSYLVSRFEIGLDKTRVGAVSFSTNGRLEFYLDHYRDLVSLQNAILNIPYIGGRTNPADGLEIMHSQIFKVVNGDRPHVPNIAIIMTDGKANERLSETRLVAEQAKLDNIIIIAVGITSAVDETELKAIASSDADIFRIDTFNDLDLVAEDVILRSCSQRHSDTVTGTPGITGKTGSTGSQGIPGSVGGTGPEGRPGVEGAKGEQGRVGERGPRGSLGPIGFTGATGPVGPIGRPGDTGKTGSPGNTGPVGQTGPRGLRGSPGEPGQSGQPGRTGLKGERGSRGLTGSTGSSGRTGPVGPAGVPGKTGIPGIRGFDGRVGERGPMGLPGRTGSSGPSGPSGSPGRPGFKGDSGQTGATGSTGRPGLTGARGSQGNIGGTGHTGHAGKDGKSGAIGPMGPTGNPGLRGLPGPVGQKGSIGSRGPTGREGQPGRTGSPGRSGATGFKGDRGRTGSAGITGPSGQTGATGEPGLPGSKGSRGAAGFKGDRGDNGRTGATGYTGQSGRTGSRGLPGPIGLTGERGPSGQSGATGSTGRSGLPGTRGFTGETGRKGDVGPVGLTGGTGHTGPDGTPGIPGATGLEGMTGGTGATGPTGRTGATGPRGREGLTGASGPMGFTGQTGATGYTGPEGKQGIPGFPGQDGLDGSTGPKGASGTGFPGATGASGIGGPKGEPGMRGFPGPEGPRGFNGSPGTPGIPGHTGPRGLPGVGMLGPSGPPGRDGPKGSQGIRGEPGLPGPSGPPGPVGAPGSTSATCYSNECLINNGGCEHYCIDTYDSYYCACSKGYQVVNTLFSCPGYTGCFSNYVDVVFVLDGSDSVCSQPEATDCNNWQLLKQFVKNIINDLDIGPQKSRVGLVQFADTGENVWYLDTYQTAAQLLRAIDTVVYAKGNTNTSGGLRAMHYQQFIQSRGDRPEVPNLAFVITDGVSTLDTPRTIPEARAARADGIKIISIGVTDRINVEELKGIASEPQKADENYFTSSAFGGLSEIVPTVVRSTCSGQPSDCTKTKVDLVFVIDSSGSIRDNNPKDSSVDNYDLLLRFIKSIVDELNIGEEESRVGVVRFSDYGDNVFYLNTYFDKTAIKNAITDIGYMGGNTNTSGGIRMMHHQQFTELRGDRPDIPNIAMIITDGKSTFDSNRTVPDANAAKWDGITIFTVGITNATNETELRLMSSPPQELNSNYWLLVDFNALNVVTSQLVSKTCVQKETGLYCEVSPITWKQQCYCRYDDCTVVPVNGTKCTDVDECADYNGGCEQSCVNFPGSYECSCELGYRLSSDLRSCEDIDECQNSDQCLGGDTCVNTIGSYYCFNLARTLLFDGSEGTGIRSVVGSTTNKVSIAVSCALSALVAILAVTTVILATRAYRRQKQTFGLLAKGQSDAGLSNTFCVDPDGSSTSGSVDPNMIY</sequence>
<feature type="compositionally biased region" description="Low complexity" evidence="6">
    <location>
        <begin position="1037"/>
        <end position="1050"/>
    </location>
</feature>
<evidence type="ECO:0000256" key="5">
    <source>
        <dbReference type="PROSITE-ProRule" id="PRU00076"/>
    </source>
</evidence>
<feature type="compositionally biased region" description="Low complexity" evidence="6">
    <location>
        <begin position="798"/>
        <end position="816"/>
    </location>
</feature>
<feature type="compositionally biased region" description="Low complexity" evidence="6">
    <location>
        <begin position="1144"/>
        <end position="1172"/>
    </location>
</feature>
<dbReference type="InterPro" id="IPR049883">
    <property type="entry name" value="NOTCH1_EGF-like"/>
</dbReference>
<dbReference type="InterPro" id="IPR036465">
    <property type="entry name" value="vWFA_dom_sf"/>
</dbReference>
<feature type="domain" description="VWFA" evidence="10">
    <location>
        <begin position="31"/>
        <end position="211"/>
    </location>
</feature>
<dbReference type="PANTHER" id="PTHR24020:SF84">
    <property type="entry name" value="VWFA DOMAIN-CONTAINING PROTEIN"/>
    <property type="match status" value="1"/>
</dbReference>
<dbReference type="CDD" id="cd00054">
    <property type="entry name" value="EGF_CA"/>
    <property type="match status" value="2"/>
</dbReference>
<dbReference type="PANTHER" id="PTHR24020">
    <property type="entry name" value="COLLAGEN ALPHA"/>
    <property type="match status" value="1"/>
</dbReference>
<comment type="caution">
    <text evidence="11">The sequence shown here is derived from an EMBL/GenBank/DDBJ whole genome shotgun (WGS) entry which is preliminary data.</text>
</comment>
<feature type="signal peptide" evidence="8">
    <location>
        <begin position="1"/>
        <end position="24"/>
    </location>
</feature>
<feature type="chain" id="PRO_5042165876" evidence="8">
    <location>
        <begin position="25"/>
        <end position="1871"/>
    </location>
</feature>
<dbReference type="CDD" id="cd01450">
    <property type="entry name" value="vWFA_subfamily_ECM"/>
    <property type="match status" value="1"/>
</dbReference>
<feature type="compositionally biased region" description="Pro residues" evidence="6">
    <location>
        <begin position="1203"/>
        <end position="1213"/>
    </location>
</feature>
<protein>
    <submittedName>
        <fullName evidence="11">Uncharacterized protein</fullName>
    </submittedName>
</protein>
<feature type="compositionally biased region" description="Polar residues" evidence="6">
    <location>
        <begin position="822"/>
        <end position="831"/>
    </location>
</feature>
<dbReference type="PRINTS" id="PR00453">
    <property type="entry name" value="VWFADOMAIN"/>
</dbReference>
<dbReference type="PROSITE" id="PS50026">
    <property type="entry name" value="EGF_3"/>
    <property type="match status" value="1"/>
</dbReference>
<dbReference type="InterPro" id="IPR050525">
    <property type="entry name" value="ECM_Assembly_Org"/>
</dbReference>
<evidence type="ECO:0000259" key="9">
    <source>
        <dbReference type="PROSITE" id="PS50026"/>
    </source>
</evidence>
<dbReference type="GO" id="GO:0005509">
    <property type="term" value="F:calcium ion binding"/>
    <property type="evidence" value="ECO:0007669"/>
    <property type="project" value="InterPro"/>
</dbReference>
<organism evidence="11 12">
    <name type="scientific">Paralvinella palmiformis</name>
    <dbReference type="NCBI Taxonomy" id="53620"/>
    <lineage>
        <taxon>Eukaryota</taxon>
        <taxon>Metazoa</taxon>
        <taxon>Spiralia</taxon>
        <taxon>Lophotrochozoa</taxon>
        <taxon>Annelida</taxon>
        <taxon>Polychaeta</taxon>
        <taxon>Sedentaria</taxon>
        <taxon>Canalipalpata</taxon>
        <taxon>Terebellida</taxon>
        <taxon>Terebelliformia</taxon>
        <taxon>Alvinellidae</taxon>
        <taxon>Paralvinella</taxon>
    </lineage>
</organism>
<feature type="domain" description="VWFA" evidence="10">
    <location>
        <begin position="253"/>
        <end position="430"/>
    </location>
</feature>
<dbReference type="SUPFAM" id="SSF57196">
    <property type="entry name" value="EGF/Laminin"/>
    <property type="match status" value="2"/>
</dbReference>
<feature type="compositionally biased region" description="Polar residues" evidence="6">
    <location>
        <begin position="993"/>
        <end position="1004"/>
    </location>
</feature>
<evidence type="ECO:0000256" key="6">
    <source>
        <dbReference type="SAM" id="MobiDB-lite"/>
    </source>
</evidence>
<keyword evidence="1 5" id="KW-0245">EGF-like domain</keyword>
<dbReference type="CDD" id="cd01472">
    <property type="entry name" value="vWA_collagen"/>
    <property type="match status" value="1"/>
</dbReference>
<feature type="compositionally biased region" description="Low complexity" evidence="6">
    <location>
        <begin position="753"/>
        <end position="765"/>
    </location>
</feature>
<keyword evidence="7" id="KW-0812">Transmembrane</keyword>
<feature type="compositionally biased region" description="Polar residues" evidence="6">
    <location>
        <begin position="710"/>
        <end position="720"/>
    </location>
</feature>
<evidence type="ECO:0000256" key="8">
    <source>
        <dbReference type="SAM" id="SignalP"/>
    </source>
</evidence>
<dbReference type="PROSITE" id="PS00010">
    <property type="entry name" value="ASX_HYDROXYL"/>
    <property type="match status" value="1"/>
</dbReference>
<dbReference type="InterPro" id="IPR000152">
    <property type="entry name" value="EGF-type_Asp/Asn_hydroxyl_site"/>
</dbReference>
<keyword evidence="12" id="KW-1185">Reference proteome</keyword>
<reference evidence="11" key="1">
    <citation type="journal article" date="2023" name="Mol. Biol. Evol.">
        <title>Third-Generation Sequencing Reveals the Adaptive Role of the Epigenome in Three Deep-Sea Polychaetes.</title>
        <authorList>
            <person name="Perez M."/>
            <person name="Aroh O."/>
            <person name="Sun Y."/>
            <person name="Lan Y."/>
            <person name="Juniper S.K."/>
            <person name="Young C.R."/>
            <person name="Angers B."/>
            <person name="Qian P.Y."/>
        </authorList>
    </citation>
    <scope>NUCLEOTIDE SEQUENCE</scope>
    <source>
        <strain evidence="11">P08H-3</strain>
    </source>
</reference>
<feature type="compositionally biased region" description="Low complexity" evidence="6">
    <location>
        <begin position="1061"/>
        <end position="1070"/>
    </location>
</feature>
<feature type="region of interest" description="Disordered" evidence="6">
    <location>
        <begin position="631"/>
        <end position="1216"/>
    </location>
</feature>
<gene>
    <name evidence="11" type="ORF">LSH36_67g05001</name>
</gene>
<keyword evidence="7" id="KW-0472">Membrane</keyword>
<dbReference type="InterPro" id="IPR008160">
    <property type="entry name" value="Collagen"/>
</dbReference>
<feature type="compositionally biased region" description="Polar residues" evidence="6">
    <location>
        <begin position="966"/>
        <end position="975"/>
    </location>
</feature>
<dbReference type="SMART" id="SM00327">
    <property type="entry name" value="VWA"/>
    <property type="match status" value="5"/>
</dbReference>
<keyword evidence="7" id="KW-1133">Transmembrane helix</keyword>
<dbReference type="InterPro" id="IPR018097">
    <property type="entry name" value="EGF_Ca-bd_CS"/>
</dbReference>
<dbReference type="InterPro" id="IPR001881">
    <property type="entry name" value="EGF-like_Ca-bd_dom"/>
</dbReference>
<feature type="compositionally biased region" description="Polar residues" evidence="6">
    <location>
        <begin position="631"/>
        <end position="653"/>
    </location>
</feature>
<feature type="compositionally biased region" description="Low complexity" evidence="6">
    <location>
        <begin position="731"/>
        <end position="741"/>
    </location>
</feature>
<dbReference type="Gene3D" id="3.40.50.410">
    <property type="entry name" value="von Willebrand factor, type A domain"/>
    <property type="match status" value="5"/>
</dbReference>
<dbReference type="SMART" id="SM00179">
    <property type="entry name" value="EGF_CA"/>
    <property type="match status" value="3"/>
</dbReference>
<dbReference type="SMART" id="SM00181">
    <property type="entry name" value="EGF"/>
    <property type="match status" value="2"/>
</dbReference>
<feature type="compositionally biased region" description="Gly residues" evidence="6">
    <location>
        <begin position="655"/>
        <end position="664"/>
    </location>
</feature>
<evidence type="ECO:0000313" key="11">
    <source>
        <dbReference type="EMBL" id="KAK2164253.1"/>
    </source>
</evidence>
<feature type="domain" description="VWFA" evidence="10">
    <location>
        <begin position="1478"/>
        <end position="1664"/>
    </location>
</feature>
<evidence type="ECO:0000256" key="3">
    <source>
        <dbReference type="ARBA" id="ARBA00022889"/>
    </source>
</evidence>
<dbReference type="PROSITE" id="PS01187">
    <property type="entry name" value="EGF_CA"/>
    <property type="match status" value="1"/>
</dbReference>
<feature type="compositionally biased region" description="Gly residues" evidence="6">
    <location>
        <begin position="1051"/>
        <end position="1060"/>
    </location>
</feature>
<keyword evidence="2" id="KW-0677">Repeat</keyword>
<feature type="domain" description="VWFA" evidence="10">
    <location>
        <begin position="445"/>
        <end position="622"/>
    </location>
</feature>
<comment type="caution">
    <text evidence="5">Lacks conserved residue(s) required for the propagation of feature annotation.</text>
</comment>